<evidence type="ECO:0000313" key="1">
    <source>
        <dbReference type="EMBL" id="MCS5736372.1"/>
    </source>
</evidence>
<reference evidence="1" key="1">
    <citation type="submission" date="2022-08" db="EMBL/GenBank/DDBJ databases">
        <authorList>
            <person name="Deng Y."/>
            <person name="Han X.-F."/>
            <person name="Zhang Y.-Q."/>
        </authorList>
    </citation>
    <scope>NUCLEOTIDE SEQUENCE</scope>
    <source>
        <strain evidence="1">CPCC 203386</strain>
    </source>
</reference>
<accession>A0ABT2H8Y3</accession>
<dbReference type="RefSeq" id="WP_259542270.1">
    <property type="nucleotide sequence ID" value="NZ_JANLCJ010000018.1"/>
</dbReference>
<evidence type="ECO:0000313" key="2">
    <source>
        <dbReference type="Proteomes" id="UP001165586"/>
    </source>
</evidence>
<keyword evidence="2" id="KW-1185">Reference proteome</keyword>
<gene>
    <name evidence="1" type="ORF">N1032_21790</name>
</gene>
<organism evidence="1 2">
    <name type="scientific">Herbiconiux daphne</name>
    <dbReference type="NCBI Taxonomy" id="2970914"/>
    <lineage>
        <taxon>Bacteria</taxon>
        <taxon>Bacillati</taxon>
        <taxon>Actinomycetota</taxon>
        <taxon>Actinomycetes</taxon>
        <taxon>Micrococcales</taxon>
        <taxon>Microbacteriaceae</taxon>
        <taxon>Herbiconiux</taxon>
    </lineage>
</organism>
<dbReference type="EMBL" id="JANLCJ010000018">
    <property type="protein sequence ID" value="MCS5736372.1"/>
    <property type="molecule type" value="Genomic_DNA"/>
</dbReference>
<proteinExistence type="predicted"/>
<protein>
    <submittedName>
        <fullName evidence="1">Uncharacterized protein</fullName>
    </submittedName>
</protein>
<comment type="caution">
    <text evidence="1">The sequence shown here is derived from an EMBL/GenBank/DDBJ whole genome shotgun (WGS) entry which is preliminary data.</text>
</comment>
<dbReference type="Proteomes" id="UP001165586">
    <property type="component" value="Unassembled WGS sequence"/>
</dbReference>
<sequence>MASAELEAQGFIEKYKKLGKKLSLKGDGFAIVAYKFAEKVLLEPENVVDYTKVAGRLVELILSTDAVATVRDKEYPINICFRLVGGNVVKTEEYVVNNTTYVVEGSEVDYKMSYIPAMLFHNNALDLPDIPKEIHPMLDQMGSFFDKIPST</sequence>
<name>A0ABT2H8Y3_9MICO</name>